<feature type="transmembrane region" description="Helical" evidence="1">
    <location>
        <begin position="266"/>
        <end position="288"/>
    </location>
</feature>
<keyword evidence="1" id="KW-1133">Transmembrane helix</keyword>
<feature type="transmembrane region" description="Helical" evidence="1">
    <location>
        <begin position="326"/>
        <end position="348"/>
    </location>
</feature>
<evidence type="ECO:0000313" key="2">
    <source>
        <dbReference type="EMBL" id="MCQ1529657.1"/>
    </source>
</evidence>
<feature type="transmembrane region" description="Helical" evidence="1">
    <location>
        <begin position="83"/>
        <end position="103"/>
    </location>
</feature>
<name>A0ABT1NEI9_9FIRM</name>
<feature type="transmembrane region" description="Helical" evidence="1">
    <location>
        <begin position="211"/>
        <end position="230"/>
    </location>
</feature>
<dbReference type="PANTHER" id="PTHR38457">
    <property type="entry name" value="REGULATOR ABRB-RELATED"/>
    <property type="match status" value="1"/>
</dbReference>
<dbReference type="InterPro" id="IPR007820">
    <property type="entry name" value="AbrB_fam"/>
</dbReference>
<evidence type="ECO:0000256" key="1">
    <source>
        <dbReference type="SAM" id="Phobius"/>
    </source>
</evidence>
<dbReference type="Pfam" id="PF05145">
    <property type="entry name" value="AbrB"/>
    <property type="match status" value="2"/>
</dbReference>
<proteinExistence type="predicted"/>
<protein>
    <submittedName>
        <fullName evidence="2">AbrB family transcriptional regulator</fullName>
    </submittedName>
</protein>
<organism evidence="2 3">
    <name type="scientific">Lutispora saccharofermentans</name>
    <dbReference type="NCBI Taxonomy" id="3024236"/>
    <lineage>
        <taxon>Bacteria</taxon>
        <taxon>Bacillati</taxon>
        <taxon>Bacillota</taxon>
        <taxon>Clostridia</taxon>
        <taxon>Lutisporales</taxon>
        <taxon>Lutisporaceae</taxon>
        <taxon>Lutispora</taxon>
    </lineage>
</organism>
<reference evidence="2 3" key="1">
    <citation type="submission" date="2021-10" db="EMBL/GenBank/DDBJ databases">
        <title>Lutispora strain m25 sp. nov., a thermophilic, non-spore-forming bacterium isolated from a lab-scale methanogenic bioreactor digesting anaerobic sludge.</title>
        <authorList>
            <person name="El Houari A."/>
            <person name="Mcdonald J."/>
        </authorList>
    </citation>
    <scope>NUCLEOTIDE SEQUENCE [LARGE SCALE GENOMIC DNA]</scope>
    <source>
        <strain evidence="3">m25</strain>
    </source>
</reference>
<dbReference type="PIRSF" id="PIRSF038991">
    <property type="entry name" value="Protein_AbrB"/>
    <property type="match status" value="1"/>
</dbReference>
<feature type="transmembrane region" description="Helical" evidence="1">
    <location>
        <begin position="27"/>
        <end position="47"/>
    </location>
</feature>
<comment type="caution">
    <text evidence="2">The sequence shown here is derived from an EMBL/GenBank/DDBJ whole genome shotgun (WGS) entry which is preliminary data.</text>
</comment>
<evidence type="ECO:0000313" key="3">
    <source>
        <dbReference type="Proteomes" id="UP001651880"/>
    </source>
</evidence>
<feature type="transmembrane region" description="Helical" evidence="1">
    <location>
        <begin position="138"/>
        <end position="159"/>
    </location>
</feature>
<dbReference type="NCBIfam" id="TIGR03082">
    <property type="entry name" value="Gneg_AbrB_dup"/>
    <property type="match status" value="2"/>
</dbReference>
<dbReference type="InterPro" id="IPR017516">
    <property type="entry name" value="AbrB_dup"/>
</dbReference>
<sequence length="352" mass="37891">MTNFLLTLAIGLAFGYAFYKMKIPGGMMVGAIIGVASLNIIWGISYVPSYAKYTAQIIAGAFIGCSIDRNDIQRLKYLIKPSLVLLSSMLILNISLGFLIYMISPLDLITSLMSCVPGGMSDIPIISADMGADAPKVAVLQFARMVAGIGLFPTLISIIGKHDNRINSDTQSDIDASSVKITRPKGKTAAIFIQTIAVASIFGIIGKMLKIPAGIMLFSIIGVICFKLLFNRSYMPMWAKKLAQVLSGTYIGCGIGYEDVLQLKYLIVPAALLVLGYFAACFIVGKLLSRYFEMSLKEAMLAATPAGASDMALISSDLGVQSTDLMVLQIIRMIIVVSLFPQIINLIVKLLA</sequence>
<dbReference type="RefSeq" id="WP_255227170.1">
    <property type="nucleotide sequence ID" value="NZ_JAJEKE010000006.1"/>
</dbReference>
<dbReference type="Proteomes" id="UP001651880">
    <property type="component" value="Unassembled WGS sequence"/>
</dbReference>
<dbReference type="PANTHER" id="PTHR38457:SF1">
    <property type="entry name" value="REGULATOR ABRB-RELATED"/>
    <property type="match status" value="1"/>
</dbReference>
<keyword evidence="3" id="KW-1185">Reference proteome</keyword>
<feature type="transmembrane region" description="Helical" evidence="1">
    <location>
        <begin position="188"/>
        <end position="205"/>
    </location>
</feature>
<dbReference type="EMBL" id="JAJEKE010000006">
    <property type="protein sequence ID" value="MCQ1529657.1"/>
    <property type="molecule type" value="Genomic_DNA"/>
</dbReference>
<keyword evidence="1" id="KW-0472">Membrane</keyword>
<accession>A0ABT1NEI9</accession>
<keyword evidence="1" id="KW-0812">Transmembrane</keyword>
<gene>
    <name evidence="2" type="ORF">LJD61_08830</name>
</gene>